<proteinExistence type="predicted"/>
<dbReference type="Proteomes" id="UP000179807">
    <property type="component" value="Unassembled WGS sequence"/>
</dbReference>
<protein>
    <submittedName>
        <fullName evidence="1">Uncharacterized protein</fullName>
    </submittedName>
</protein>
<organism evidence="1 2">
    <name type="scientific">Tritrichomonas foetus</name>
    <dbReference type="NCBI Taxonomy" id="1144522"/>
    <lineage>
        <taxon>Eukaryota</taxon>
        <taxon>Metamonada</taxon>
        <taxon>Parabasalia</taxon>
        <taxon>Tritrichomonadida</taxon>
        <taxon>Tritrichomonadidae</taxon>
        <taxon>Tritrichomonas</taxon>
    </lineage>
</organism>
<dbReference type="AlphaFoldDB" id="A0A1J4L063"/>
<sequence length="439" mass="49866">MSFSSLKDFFTKELKALVSDESTPLMTVLSLPYIMKSARCGFDRVSIFFSKHSEELLDLTFSDEADKVISSNSFSILMIGDERILMPLFDNGLFLDIAAKILTTPNVPASKIGRLVSLMQVCFSTLQGGATESCGFIYRLLPFCGNPSVFNFFGSICGEEENFESTQHWLNEIGFAEYIFLEFENVDFSYVSKEENVFKDPVFNLYLCLYQLISKCCENEILKNSFLKKKLVTILKHDFDNPPDFLKTARWNAIKAATCKDLALPLLIIIPDALEVLTENFTKLKSYHVSALEFITKMMILENATYDLLIKSSMPQLLITLVVNFEYSTILHSAFLNFVEIGLKHKNFAENLVMYYTPVVVNCSFTDLNRVLKPCFIKTMQLLIKKGKKDKKLKAALRNTPGYKKFVDGPMEEYLDVIKSSYGGEAPGLMMKKLKGFFT</sequence>
<keyword evidence="2" id="KW-1185">Reference proteome</keyword>
<accession>A0A1J4L063</accession>
<dbReference type="RefSeq" id="XP_068369995.1">
    <property type="nucleotide sequence ID" value="XM_068513822.1"/>
</dbReference>
<reference evidence="1" key="1">
    <citation type="submission" date="2016-10" db="EMBL/GenBank/DDBJ databases">
        <authorList>
            <person name="Benchimol M."/>
            <person name="Almeida L.G."/>
            <person name="Vasconcelos A.T."/>
            <person name="Perreira-Neves A."/>
            <person name="Rosa I.A."/>
            <person name="Tasca T."/>
            <person name="Bogo M.R."/>
            <person name="de Souza W."/>
        </authorList>
    </citation>
    <scope>NUCLEOTIDE SEQUENCE [LARGE SCALE GENOMIC DNA]</scope>
    <source>
        <strain evidence="1">K</strain>
    </source>
</reference>
<gene>
    <name evidence="1" type="ORF">TRFO_41522</name>
</gene>
<dbReference type="OrthoDB" id="10264208at2759"/>
<dbReference type="EMBL" id="MLAK01000065">
    <property type="protein sequence ID" value="OHT16859.1"/>
    <property type="molecule type" value="Genomic_DNA"/>
</dbReference>
<dbReference type="VEuPathDB" id="TrichDB:TRFO_41522"/>
<comment type="caution">
    <text evidence="1">The sequence shown here is derived from an EMBL/GenBank/DDBJ whole genome shotgun (WGS) entry which is preliminary data.</text>
</comment>
<evidence type="ECO:0000313" key="1">
    <source>
        <dbReference type="EMBL" id="OHT16859.1"/>
    </source>
</evidence>
<evidence type="ECO:0000313" key="2">
    <source>
        <dbReference type="Proteomes" id="UP000179807"/>
    </source>
</evidence>
<name>A0A1J4L063_9EUKA</name>
<dbReference type="GeneID" id="94848526"/>